<dbReference type="Proteomes" id="UP000324222">
    <property type="component" value="Unassembled WGS sequence"/>
</dbReference>
<name>A0A5B7E3R1_PORTR</name>
<organism evidence="1 2">
    <name type="scientific">Portunus trituberculatus</name>
    <name type="common">Swimming crab</name>
    <name type="synonym">Neptunus trituberculatus</name>
    <dbReference type="NCBI Taxonomy" id="210409"/>
    <lineage>
        <taxon>Eukaryota</taxon>
        <taxon>Metazoa</taxon>
        <taxon>Ecdysozoa</taxon>
        <taxon>Arthropoda</taxon>
        <taxon>Crustacea</taxon>
        <taxon>Multicrustacea</taxon>
        <taxon>Malacostraca</taxon>
        <taxon>Eumalacostraca</taxon>
        <taxon>Eucarida</taxon>
        <taxon>Decapoda</taxon>
        <taxon>Pleocyemata</taxon>
        <taxon>Brachyura</taxon>
        <taxon>Eubrachyura</taxon>
        <taxon>Portunoidea</taxon>
        <taxon>Portunidae</taxon>
        <taxon>Portuninae</taxon>
        <taxon>Portunus</taxon>
    </lineage>
</organism>
<comment type="caution">
    <text evidence="1">The sequence shown here is derived from an EMBL/GenBank/DDBJ whole genome shotgun (WGS) entry which is preliminary data.</text>
</comment>
<evidence type="ECO:0000313" key="1">
    <source>
        <dbReference type="EMBL" id="MPC27394.1"/>
    </source>
</evidence>
<protein>
    <submittedName>
        <fullName evidence="1">Uncharacterized protein</fullName>
    </submittedName>
</protein>
<proteinExistence type="predicted"/>
<dbReference type="EMBL" id="VSRR010001739">
    <property type="protein sequence ID" value="MPC27394.1"/>
    <property type="molecule type" value="Genomic_DNA"/>
</dbReference>
<dbReference type="AlphaFoldDB" id="A0A5B7E3R1"/>
<keyword evidence="2" id="KW-1185">Reference proteome</keyword>
<evidence type="ECO:0000313" key="2">
    <source>
        <dbReference type="Proteomes" id="UP000324222"/>
    </source>
</evidence>
<reference evidence="1 2" key="1">
    <citation type="submission" date="2019-05" db="EMBL/GenBank/DDBJ databases">
        <title>Another draft genome of Portunus trituberculatus and its Hox gene families provides insights of decapod evolution.</title>
        <authorList>
            <person name="Jeong J.-H."/>
            <person name="Song I."/>
            <person name="Kim S."/>
            <person name="Choi T."/>
            <person name="Kim D."/>
            <person name="Ryu S."/>
            <person name="Kim W."/>
        </authorList>
    </citation>
    <scope>NUCLEOTIDE SEQUENCE [LARGE SCALE GENOMIC DNA]</scope>
    <source>
        <tissue evidence="1">Muscle</tissue>
    </source>
</reference>
<sequence>MANNALRRVTTVPAHPDDVIAKVVTHHGPGRASPFQHPQFRQAASSSCIPLVSHDSHLQDRQAWSARLLLIHIDTCENQYGTVPKKPFRTLSRGQFHQYYARNSYIRFNLGVELRYLWQSYSMAQQSYVTDL</sequence>
<accession>A0A5B7E3R1</accession>
<gene>
    <name evidence="1" type="ORF">E2C01_020564</name>
</gene>